<dbReference type="SUPFAM" id="SSF51445">
    <property type="entry name" value="(Trans)glycosidases"/>
    <property type="match status" value="1"/>
</dbReference>
<dbReference type="RefSeq" id="WP_344909280.1">
    <property type="nucleotide sequence ID" value="NZ_BAABDL010000003.1"/>
</dbReference>
<dbReference type="InterPro" id="IPR041447">
    <property type="entry name" value="Mannosidase_ig"/>
</dbReference>
<feature type="domain" description="Beta-mannosidase-like galactose-binding" evidence="16">
    <location>
        <begin position="11"/>
        <end position="188"/>
    </location>
</feature>
<comment type="pathway">
    <text evidence="3">Glycan metabolism; N-glycan degradation.</text>
</comment>
<organism evidence="17 18">
    <name type="scientific">Amphibacillus indicireducens</name>
    <dbReference type="NCBI Taxonomy" id="1076330"/>
    <lineage>
        <taxon>Bacteria</taxon>
        <taxon>Bacillati</taxon>
        <taxon>Bacillota</taxon>
        <taxon>Bacilli</taxon>
        <taxon>Bacillales</taxon>
        <taxon>Bacillaceae</taxon>
        <taxon>Amphibacillus</taxon>
    </lineage>
</organism>
<evidence type="ECO:0000259" key="14">
    <source>
        <dbReference type="Pfam" id="PF17753"/>
    </source>
</evidence>
<evidence type="ECO:0000256" key="9">
    <source>
        <dbReference type="ARBA" id="ARBA00023295"/>
    </source>
</evidence>
<dbReference type="Gene3D" id="2.60.40.10">
    <property type="entry name" value="Immunoglobulins"/>
    <property type="match status" value="3"/>
</dbReference>
<sequence>MEQIKQVIQGWKFRQFDEGDWLDATVPGTVHTDLRAQGLIEDPFYGTNERDLQWVDKKDWEYQAVISVDHKLLEQDRIELVFHGLDTYADVYLNEQKILTTDNMFRTYRKDIKEYLTEGNHGLRIHFKSPINTDLPKLAALGYGLPAANDDSEMGGLGDQKISVFARKAPYHYGWDWGPRFVTSGIWKDIELVAWSKINIDDFYLNQHNVSQEKAELVAELEVESVSNWSGKLEVSTEAIVWEKNVELVPGKNKVKLDLSIDQPKLWWSRGLGDPNQYTFVAKLINDAQPIAEETVTTGLRSVRLVRDQDQAGHSFYFELNGVPVFAKGANHIPNDSFITEVTEERYRYEIESAVAANMNMLRIWGGGVYESDTFYRLCDEHGILVWQDFMFACSMYPGDQVFLDNVKQEAIDNVKRLRHHPSIVLWCGNNEIDMAWAHFNEHAGWGWKNDYDQATREKIWSDYKKIFHDILADVTEQYAPNEPYWPSSPMASLTDDINQHASKVTGSGDVHYWEVWHGKKPFEDYKTNVGRFMSEYGFQSFPELRTVNTFAKKSDYAIESEVMLHHQKNGAGNQLIRTYMENYLPEPKDFPAFLYMSQVLQAEGIRQAIESHRQQMPYCMGTLYWQINDCWPVASWSSIDYYGRWKALHYFAKASFKDEALIFDQAEEQLNVFVVSDKLEAKQAQLKLTVQSLSGEELSEEVIEIEVKPNQSTQVASFKLSDLIKDYQREEIILTGQLLIGEELVDQQKHYFVHTKDLKLERTQIEIKQLKEVGQFEISTNQFAKSIWLDTEEAGYFCDNYFDLLPGETKVVQFIPRNKEINDSMTIDAKSMADMI</sequence>
<dbReference type="Pfam" id="PF17753">
    <property type="entry name" value="Ig_mannosidase"/>
    <property type="match status" value="1"/>
</dbReference>
<dbReference type="InterPro" id="IPR041625">
    <property type="entry name" value="Beta-mannosidase_Ig"/>
</dbReference>
<evidence type="ECO:0000256" key="2">
    <source>
        <dbReference type="ARBA" id="ARBA00004613"/>
    </source>
</evidence>
<evidence type="ECO:0000259" key="13">
    <source>
        <dbReference type="Pfam" id="PF00703"/>
    </source>
</evidence>
<dbReference type="Pfam" id="PF17786">
    <property type="entry name" value="Mannosidase_ig"/>
    <property type="match status" value="1"/>
</dbReference>
<keyword evidence="18" id="KW-1185">Reference proteome</keyword>
<evidence type="ECO:0000256" key="8">
    <source>
        <dbReference type="ARBA" id="ARBA00023180"/>
    </source>
</evidence>
<comment type="subcellular location">
    <subcellularLocation>
        <location evidence="2">Secreted</location>
    </subcellularLocation>
</comment>
<dbReference type="InterPro" id="IPR008979">
    <property type="entry name" value="Galactose-bd-like_sf"/>
</dbReference>
<dbReference type="EMBL" id="BAABDL010000003">
    <property type="protein sequence ID" value="GAA4057134.1"/>
    <property type="molecule type" value="Genomic_DNA"/>
</dbReference>
<name>A0ABP7V102_9BACI</name>
<evidence type="ECO:0000256" key="11">
    <source>
        <dbReference type="ARBA" id="ARBA00041069"/>
    </source>
</evidence>
<dbReference type="InterPro" id="IPR013783">
    <property type="entry name" value="Ig-like_fold"/>
</dbReference>
<comment type="caution">
    <text evidence="17">The sequence shown here is derived from an EMBL/GenBank/DDBJ whole genome shotgun (WGS) entry which is preliminary data.</text>
</comment>
<evidence type="ECO:0000313" key="17">
    <source>
        <dbReference type="EMBL" id="GAA4057134.1"/>
    </source>
</evidence>
<dbReference type="GO" id="GO:0016787">
    <property type="term" value="F:hydrolase activity"/>
    <property type="evidence" value="ECO:0007669"/>
    <property type="project" value="UniProtKB-KW"/>
</dbReference>
<keyword evidence="8" id="KW-0325">Glycoprotein</keyword>
<proteinExistence type="inferred from homology"/>
<dbReference type="InterPro" id="IPR054593">
    <property type="entry name" value="Beta-mannosidase-like_N2"/>
</dbReference>
<evidence type="ECO:0000256" key="4">
    <source>
        <dbReference type="ARBA" id="ARBA00011738"/>
    </source>
</evidence>
<gene>
    <name evidence="17" type="ORF">GCM10022410_00670</name>
</gene>
<comment type="subunit">
    <text evidence="4">Homodimer.</text>
</comment>
<reference evidence="18" key="1">
    <citation type="journal article" date="2019" name="Int. J. Syst. Evol. Microbiol.">
        <title>The Global Catalogue of Microorganisms (GCM) 10K type strain sequencing project: providing services to taxonomists for standard genome sequencing and annotation.</title>
        <authorList>
            <consortium name="The Broad Institute Genomics Platform"/>
            <consortium name="The Broad Institute Genome Sequencing Center for Infectious Disease"/>
            <person name="Wu L."/>
            <person name="Ma J."/>
        </authorList>
    </citation>
    <scope>NUCLEOTIDE SEQUENCE [LARGE SCALE GENOMIC DNA]</scope>
    <source>
        <strain evidence="18">JCM 17250</strain>
    </source>
</reference>
<evidence type="ECO:0000256" key="5">
    <source>
        <dbReference type="ARBA" id="ARBA00012754"/>
    </source>
</evidence>
<evidence type="ECO:0000256" key="3">
    <source>
        <dbReference type="ARBA" id="ARBA00004740"/>
    </source>
</evidence>
<feature type="domain" description="Mannosidase Ig/CBM-like" evidence="15">
    <location>
        <begin position="670"/>
        <end position="758"/>
    </location>
</feature>
<evidence type="ECO:0000256" key="7">
    <source>
        <dbReference type="ARBA" id="ARBA00022801"/>
    </source>
</evidence>
<dbReference type="Pfam" id="PF00703">
    <property type="entry name" value="Glyco_hydro_2"/>
    <property type="match status" value="1"/>
</dbReference>
<keyword evidence="9" id="KW-0326">Glycosidase</keyword>
<dbReference type="InterPro" id="IPR006102">
    <property type="entry name" value="Ig-like_GH2"/>
</dbReference>
<dbReference type="InterPro" id="IPR036156">
    <property type="entry name" value="Beta-gal/glucu_dom_sf"/>
</dbReference>
<evidence type="ECO:0000256" key="10">
    <source>
        <dbReference type="ARBA" id="ARBA00038429"/>
    </source>
</evidence>
<feature type="domain" description="Glycoside hydrolase family 2 immunoglobulin-like beta-sandwich" evidence="13">
    <location>
        <begin position="199"/>
        <end position="301"/>
    </location>
</feature>
<dbReference type="Pfam" id="PF22666">
    <property type="entry name" value="Glyco_hydro_2_N2"/>
    <property type="match status" value="1"/>
</dbReference>
<comment type="similarity">
    <text evidence="10">Belongs to the glycosyl hydrolase 2 family. Beta-mannosidase B subfamily.</text>
</comment>
<dbReference type="PANTHER" id="PTHR43730">
    <property type="entry name" value="BETA-MANNOSIDASE"/>
    <property type="match status" value="1"/>
</dbReference>
<dbReference type="SUPFAM" id="SSF49303">
    <property type="entry name" value="beta-Galactosidase/glucuronidase domain"/>
    <property type="match status" value="3"/>
</dbReference>
<dbReference type="Proteomes" id="UP001501734">
    <property type="component" value="Unassembled WGS sequence"/>
</dbReference>
<dbReference type="SUPFAM" id="SSF49785">
    <property type="entry name" value="Galactose-binding domain-like"/>
    <property type="match status" value="1"/>
</dbReference>
<dbReference type="InterPro" id="IPR050887">
    <property type="entry name" value="Beta-mannosidase_GH2"/>
</dbReference>
<evidence type="ECO:0000259" key="15">
    <source>
        <dbReference type="Pfam" id="PF17786"/>
    </source>
</evidence>
<keyword evidence="6" id="KW-0964">Secreted</keyword>
<evidence type="ECO:0000259" key="16">
    <source>
        <dbReference type="Pfam" id="PF22666"/>
    </source>
</evidence>
<dbReference type="EC" id="3.2.1.25" evidence="5"/>
<feature type="domain" description="Beta-mannosidase Ig-fold" evidence="14">
    <location>
        <begin position="762"/>
        <end position="834"/>
    </location>
</feature>
<evidence type="ECO:0000313" key="18">
    <source>
        <dbReference type="Proteomes" id="UP001501734"/>
    </source>
</evidence>
<dbReference type="InterPro" id="IPR017853">
    <property type="entry name" value="GH"/>
</dbReference>
<keyword evidence="7 17" id="KW-0378">Hydrolase</keyword>
<evidence type="ECO:0000256" key="6">
    <source>
        <dbReference type="ARBA" id="ARBA00022525"/>
    </source>
</evidence>
<protein>
    <recommendedName>
        <fullName evidence="11">Beta-mannosidase B</fullName>
        <ecNumber evidence="5">3.2.1.25</ecNumber>
    </recommendedName>
    <alternativeName>
        <fullName evidence="12">Mannanase B</fullName>
    </alternativeName>
</protein>
<dbReference type="PANTHER" id="PTHR43730:SF1">
    <property type="entry name" value="BETA-MANNOSIDASE"/>
    <property type="match status" value="1"/>
</dbReference>
<evidence type="ECO:0000256" key="1">
    <source>
        <dbReference type="ARBA" id="ARBA00000829"/>
    </source>
</evidence>
<dbReference type="Gene3D" id="2.60.120.260">
    <property type="entry name" value="Galactose-binding domain-like"/>
    <property type="match status" value="1"/>
</dbReference>
<dbReference type="Gene3D" id="3.20.20.80">
    <property type="entry name" value="Glycosidases"/>
    <property type="match status" value="1"/>
</dbReference>
<accession>A0ABP7V102</accession>
<comment type="catalytic activity">
    <reaction evidence="1">
        <text>Hydrolysis of terminal, non-reducing beta-D-mannose residues in beta-D-mannosides.</text>
        <dbReference type="EC" id="3.2.1.25"/>
    </reaction>
</comment>
<evidence type="ECO:0000256" key="12">
    <source>
        <dbReference type="ARBA" id="ARBA00041614"/>
    </source>
</evidence>